<dbReference type="RefSeq" id="XP_065667808.1">
    <property type="nucleotide sequence ID" value="XM_065811736.1"/>
</dbReference>
<evidence type="ECO:0000313" key="5">
    <source>
        <dbReference type="RefSeq" id="XP_065667808.1"/>
    </source>
</evidence>
<dbReference type="SUPFAM" id="SSF53098">
    <property type="entry name" value="Ribonuclease H-like"/>
    <property type="match status" value="1"/>
</dbReference>
<sequence>MSDGDGYKRKHESGYIKGQKKQRKEDALKKMKGSLLKYVNKVDATSGNDTSINSFVSSTNPGIVIPEPEPMLTDTVEQCGCAMSFTSEPVIQADAEPTVADLGLGIRNSKESISNDPAEWEINADLIAYYAKNIPSQNLKSDLCLKGRQFGEKIRYVRKEYFIRKLKKNEKSCKYWTEVLKRVVVVIKFLAEKGLAFRDDNQLHNSPNNGNYLGCIDLLAEFDPFLREHIQKYGNPGKGNVSYLSANICDEFINILGGKVLNIDSTPDISHVDQLTLVIRYVLKNRNVVERFLQFIPIEHHDGEYVFNLVVGILQFHGIDIKNCRSQSYDNASNMSRIYSGVQARFREINHLAEWVPCAAHSLNLVGSAAVECCSAAVNYFGVIHLSETRWSSRRDATRAFYANYLQICQALCEVTNSKHKPPAAVHEAKSLVKHLDYFETALMCVIWKDLLQKMNIVNKTLQEPGIELCTIIKLYDGLIQYFHDTRSKFETFEGQAKDLTESEYKEATQRKRIRKRFDDEVMDTSNPSLNVSASDNFRIQQYYVIIDRLNNEMEKRRAAYKVLYERFNFLLDNRSLSSEEVVAKTKALIQLYPSDLEDKFTDEFLLFSQTFSDGKLVSDKIRLQIHNKLVACFPNVNIAFRIYLSILGTNSEGERSFSKLKLIKNSLRSTMEQARLSSLALLSIENEVMREMTFEDVIVDFANTKSRKVNVI</sequence>
<gene>
    <name evidence="5" type="primary">LOC136088080</name>
</gene>
<reference evidence="5" key="1">
    <citation type="submission" date="2025-08" db="UniProtKB">
        <authorList>
            <consortium name="RefSeq"/>
        </authorList>
    </citation>
    <scope>IDENTIFICATION</scope>
</reference>
<feature type="domain" description="HAT C-terminal dimerisation" evidence="2">
    <location>
        <begin position="631"/>
        <end position="688"/>
    </location>
</feature>
<dbReference type="InterPro" id="IPR012337">
    <property type="entry name" value="RNaseH-like_sf"/>
</dbReference>
<protein>
    <submittedName>
        <fullName evidence="5">Zinc finger MYM-type protein 1-like</fullName>
    </submittedName>
</protein>
<feature type="domain" description="DUF4371" evidence="3">
    <location>
        <begin position="180"/>
        <end position="339"/>
    </location>
</feature>
<dbReference type="PANTHER" id="PTHR45749">
    <property type="match status" value="1"/>
</dbReference>
<dbReference type="Pfam" id="PF05699">
    <property type="entry name" value="Dimer_Tnp_hAT"/>
    <property type="match status" value="1"/>
</dbReference>
<dbReference type="PANTHER" id="PTHR45749:SF23">
    <property type="entry name" value="ZINC FINGER MYM-TYPE PROTEIN 1-LIKE"/>
    <property type="match status" value="1"/>
</dbReference>
<evidence type="ECO:0000313" key="4">
    <source>
        <dbReference type="Proteomes" id="UP001652625"/>
    </source>
</evidence>
<dbReference type="InterPro" id="IPR008906">
    <property type="entry name" value="HATC_C_dom"/>
</dbReference>
<evidence type="ECO:0000259" key="3">
    <source>
        <dbReference type="Pfam" id="PF14291"/>
    </source>
</evidence>
<evidence type="ECO:0000259" key="2">
    <source>
        <dbReference type="Pfam" id="PF05699"/>
    </source>
</evidence>
<dbReference type="Pfam" id="PF14291">
    <property type="entry name" value="DUF4371"/>
    <property type="match status" value="1"/>
</dbReference>
<name>A0ABM4D0R0_HYDVU</name>
<dbReference type="GeneID" id="136088080"/>
<feature type="region of interest" description="Disordered" evidence="1">
    <location>
        <begin position="1"/>
        <end position="24"/>
    </location>
</feature>
<dbReference type="InterPro" id="IPR025398">
    <property type="entry name" value="DUF4371"/>
</dbReference>
<proteinExistence type="predicted"/>
<evidence type="ECO:0000256" key="1">
    <source>
        <dbReference type="SAM" id="MobiDB-lite"/>
    </source>
</evidence>
<accession>A0ABM4D0R0</accession>
<organism evidence="4 5">
    <name type="scientific">Hydra vulgaris</name>
    <name type="common">Hydra</name>
    <name type="synonym">Hydra attenuata</name>
    <dbReference type="NCBI Taxonomy" id="6087"/>
    <lineage>
        <taxon>Eukaryota</taxon>
        <taxon>Metazoa</taxon>
        <taxon>Cnidaria</taxon>
        <taxon>Hydrozoa</taxon>
        <taxon>Hydroidolina</taxon>
        <taxon>Anthoathecata</taxon>
        <taxon>Aplanulata</taxon>
        <taxon>Hydridae</taxon>
        <taxon>Hydra</taxon>
    </lineage>
</organism>
<dbReference type="Proteomes" id="UP001652625">
    <property type="component" value="Chromosome 12"/>
</dbReference>
<keyword evidence="4" id="KW-1185">Reference proteome</keyword>